<reference evidence="2 3" key="1">
    <citation type="submission" date="2021-01" db="EMBL/GenBank/DDBJ databases">
        <title>Whole genome shotgun sequence of Catellatospora bangladeshensis NBRC 107357.</title>
        <authorList>
            <person name="Komaki H."/>
            <person name="Tamura T."/>
        </authorList>
    </citation>
    <scope>NUCLEOTIDE SEQUENCE [LARGE SCALE GENOMIC DNA]</scope>
    <source>
        <strain evidence="2 3">NBRC 107357</strain>
    </source>
</reference>
<organism evidence="2 3">
    <name type="scientific">Catellatospora bangladeshensis</name>
    <dbReference type="NCBI Taxonomy" id="310355"/>
    <lineage>
        <taxon>Bacteria</taxon>
        <taxon>Bacillati</taxon>
        <taxon>Actinomycetota</taxon>
        <taxon>Actinomycetes</taxon>
        <taxon>Micromonosporales</taxon>
        <taxon>Micromonosporaceae</taxon>
        <taxon>Catellatospora</taxon>
    </lineage>
</organism>
<evidence type="ECO:0000256" key="1">
    <source>
        <dbReference type="SAM" id="MobiDB-lite"/>
    </source>
</evidence>
<comment type="caution">
    <text evidence="2">The sequence shown here is derived from an EMBL/GenBank/DDBJ whole genome shotgun (WGS) entry which is preliminary data.</text>
</comment>
<name>A0A8J3NKW7_9ACTN</name>
<dbReference type="RefSeq" id="WP_203746656.1">
    <property type="nucleotide sequence ID" value="NZ_BONF01000017.1"/>
</dbReference>
<accession>A0A8J3NKW7</accession>
<feature type="region of interest" description="Disordered" evidence="1">
    <location>
        <begin position="83"/>
        <end position="107"/>
    </location>
</feature>
<evidence type="ECO:0000313" key="3">
    <source>
        <dbReference type="Proteomes" id="UP000601223"/>
    </source>
</evidence>
<evidence type="ECO:0000313" key="2">
    <source>
        <dbReference type="EMBL" id="GIF81935.1"/>
    </source>
</evidence>
<keyword evidence="3" id="KW-1185">Reference proteome</keyword>
<feature type="compositionally biased region" description="Low complexity" evidence="1">
    <location>
        <begin position="98"/>
        <end position="107"/>
    </location>
</feature>
<dbReference type="AlphaFoldDB" id="A0A8J3NKW7"/>
<dbReference type="Proteomes" id="UP000601223">
    <property type="component" value="Unassembled WGS sequence"/>
</dbReference>
<dbReference type="EMBL" id="BONF01000017">
    <property type="protein sequence ID" value="GIF81935.1"/>
    <property type="molecule type" value="Genomic_DNA"/>
</dbReference>
<sequence length="107" mass="11305">MGIDEKLGNMSRRCVGRSLELFGKITHNTTMQLAGYTTWSSACEEADREKAKDAIKAMEAVAAFGLAGRPVLEPMIKPASAMPNAADDTAATRPSGWATGTATATRT</sequence>
<proteinExistence type="predicted"/>
<gene>
    <name evidence="2" type="ORF">Cba03nite_32840</name>
</gene>
<protein>
    <submittedName>
        <fullName evidence="2">Uncharacterized protein</fullName>
    </submittedName>
</protein>